<reference evidence="2 3" key="1">
    <citation type="submission" date="2011-08" db="EMBL/GenBank/DDBJ databases">
        <title>The Genome Sequence of Plasmodium vivax India VII.</title>
        <authorList>
            <consortium name="The Broad Institute Genome Sequencing Platform"/>
            <consortium name="The Broad Institute Genome Sequencing Center for Infectious Disease"/>
            <person name="Neafsey D."/>
            <person name="Carlton J."/>
            <person name="Barnwell J."/>
            <person name="Collins W."/>
            <person name="Escalante A."/>
            <person name="Mullikin J."/>
            <person name="Saul A."/>
            <person name="Guigo R."/>
            <person name="Camara F."/>
            <person name="Young S.K."/>
            <person name="Zeng Q."/>
            <person name="Gargeya S."/>
            <person name="Fitzgerald M."/>
            <person name="Haas B."/>
            <person name="Abouelleil A."/>
            <person name="Alvarado L."/>
            <person name="Arachchi H.M."/>
            <person name="Berlin A."/>
            <person name="Brown A."/>
            <person name="Chapman S.B."/>
            <person name="Chen Z."/>
            <person name="Dunbar C."/>
            <person name="Freedman E."/>
            <person name="Gearin G."/>
            <person name="Gellesch M."/>
            <person name="Goldberg J."/>
            <person name="Griggs A."/>
            <person name="Gujja S."/>
            <person name="Heiman D."/>
            <person name="Howarth C."/>
            <person name="Larson L."/>
            <person name="Lui A."/>
            <person name="MacDonald P.J.P."/>
            <person name="Montmayeur A."/>
            <person name="Murphy C."/>
            <person name="Neiman D."/>
            <person name="Pearson M."/>
            <person name="Priest M."/>
            <person name="Roberts A."/>
            <person name="Saif S."/>
            <person name="Shea T."/>
            <person name="Shenoy N."/>
            <person name="Sisk P."/>
            <person name="Stolte C."/>
            <person name="Sykes S."/>
            <person name="Wortman J."/>
            <person name="Nusbaum C."/>
            <person name="Birren B."/>
        </authorList>
    </citation>
    <scope>NUCLEOTIDE SEQUENCE [LARGE SCALE GENOMIC DNA]</scope>
    <source>
        <strain evidence="2 3">India VII</strain>
    </source>
</reference>
<dbReference type="Proteomes" id="UP000053562">
    <property type="component" value="Unassembled WGS sequence"/>
</dbReference>
<name>A0A0J9S530_PLAVI</name>
<organism evidence="2 3">
    <name type="scientific">Plasmodium vivax India VII</name>
    <dbReference type="NCBI Taxonomy" id="1077284"/>
    <lineage>
        <taxon>Eukaryota</taxon>
        <taxon>Sar</taxon>
        <taxon>Alveolata</taxon>
        <taxon>Apicomplexa</taxon>
        <taxon>Aconoidasida</taxon>
        <taxon>Haemosporida</taxon>
        <taxon>Plasmodiidae</taxon>
        <taxon>Plasmodium</taxon>
        <taxon>Plasmodium (Plasmodium)</taxon>
    </lineage>
</organism>
<sequence length="302" mass="35538">MEEDPITYVNEFVTWKKYLKDNLENNDQPYIKFCEYIQNEYPDHYQNYKTICLYFAKSIKYIDSDNTLPHNNDSLDEICSYLNFWLNSELRIVNNPNMDANKFYSTFKIHNLSENFHTSKCHKHIKKIDDPVFVDLQYLNKLCLDIISYRNSTVVRGTWDCEAATRCYTSYNERVSNCDMQDNASFCEQLKEFHSMYNKTMGINKCQGLPTSLQPPGKKSEHDTDRQGSLTTLQESPHDDYFRKLISNAQTPFISSVGVISTFVLFYKVRNILNLYILFCLPKRSNILRNIIITEQIILITT</sequence>
<evidence type="ECO:0000313" key="3">
    <source>
        <dbReference type="Proteomes" id="UP000053562"/>
    </source>
</evidence>
<protein>
    <submittedName>
        <fullName evidence="2">Uncharacterized protein</fullName>
    </submittedName>
</protein>
<gene>
    <name evidence="2" type="ORF">PVIIG_05347</name>
</gene>
<evidence type="ECO:0000313" key="2">
    <source>
        <dbReference type="EMBL" id="KMZ77137.1"/>
    </source>
</evidence>
<dbReference type="EMBL" id="KQ234498">
    <property type="protein sequence ID" value="KMZ77137.1"/>
    <property type="molecule type" value="Genomic_DNA"/>
</dbReference>
<accession>A0A0J9S530</accession>
<dbReference type="OrthoDB" id="388362at2759"/>
<evidence type="ECO:0000256" key="1">
    <source>
        <dbReference type="SAM" id="MobiDB-lite"/>
    </source>
</evidence>
<feature type="region of interest" description="Disordered" evidence="1">
    <location>
        <begin position="212"/>
        <end position="233"/>
    </location>
</feature>
<dbReference type="AlphaFoldDB" id="A0A0J9S530"/>
<proteinExistence type="predicted"/>